<dbReference type="Gene3D" id="1.20.1600.10">
    <property type="entry name" value="Outer membrane efflux proteins (OEP)"/>
    <property type="match status" value="1"/>
</dbReference>
<dbReference type="PANTHER" id="PTHR30203">
    <property type="entry name" value="OUTER MEMBRANE CATION EFFLUX PROTEIN"/>
    <property type="match status" value="1"/>
</dbReference>
<dbReference type="RefSeq" id="WP_128766628.1">
    <property type="nucleotide sequence ID" value="NZ_JBHUOO010000022.1"/>
</dbReference>
<gene>
    <name evidence="1" type="ORF">DSM02_3340</name>
</gene>
<keyword evidence="2" id="KW-1185">Reference proteome</keyword>
<dbReference type="Proteomes" id="UP000289859">
    <property type="component" value="Unassembled WGS sequence"/>
</dbReference>
<dbReference type="OrthoDB" id="1680428at2"/>
<sequence>MKINNIHTSSYWLLSLGLLLVFQQSMSQDLNSYIEQATANNADLRAYELRYEIAQEKINESNTLPDTDFSVGYFVRTPETRVGAQRARFSVKQMLPWFGTLTARSDYQHAIADASYIDYLIAKRKLGLEVAQNYYSLYATQAQMLVVEQNIQLLKSYEELALNAVSIDKASAVDVLKLQIRQNDLKAQQAVLEEKLNAAKIQFNAVLNTDDEAPVFIADSLVIPLHDVEVVWSTLDQNPELLRYDKLYESITQAEALNQREAAPKLGVGLDYLPVSERTDMNILDNGKDIVMPMVSLSVPIFNTKYKSVSKQNMLKHEELQAQRNQRFNRLKSLFAEAVKNRNTARINYDAQSKSLEQTKDAEDILLRSYETGTIDFNDVLDIQEMQLTIQINQIQAVQNYYEQAALINYLTTF</sequence>
<proteinExistence type="predicted"/>
<dbReference type="AlphaFoldDB" id="A0A4Q0NW59"/>
<name>A0A4Q0NW59_9FLAO</name>
<comment type="caution">
    <text evidence="1">The sequence shown here is derived from an EMBL/GenBank/DDBJ whole genome shotgun (WGS) entry which is preliminary data.</text>
</comment>
<accession>A0A4Q0NW59</accession>
<evidence type="ECO:0000313" key="2">
    <source>
        <dbReference type="Proteomes" id="UP000289859"/>
    </source>
</evidence>
<dbReference type="InterPro" id="IPR010131">
    <property type="entry name" value="MdtP/NodT-like"/>
</dbReference>
<dbReference type="PANTHER" id="PTHR30203:SF30">
    <property type="entry name" value="OUTER MEMBRANE PROTEIN-RELATED"/>
    <property type="match status" value="1"/>
</dbReference>
<dbReference type="GO" id="GO:0015562">
    <property type="term" value="F:efflux transmembrane transporter activity"/>
    <property type="evidence" value="ECO:0007669"/>
    <property type="project" value="InterPro"/>
</dbReference>
<dbReference type="EMBL" id="QOVK01000020">
    <property type="protein sequence ID" value="RXG15798.1"/>
    <property type="molecule type" value="Genomic_DNA"/>
</dbReference>
<protein>
    <submittedName>
        <fullName evidence="1">Outer membrane protein TolC</fullName>
    </submittedName>
</protein>
<organism evidence="1 2">
    <name type="scientific">Leeuwenhoekiella polynyae</name>
    <dbReference type="NCBI Taxonomy" id="1550906"/>
    <lineage>
        <taxon>Bacteria</taxon>
        <taxon>Pseudomonadati</taxon>
        <taxon>Bacteroidota</taxon>
        <taxon>Flavobacteriia</taxon>
        <taxon>Flavobacteriales</taxon>
        <taxon>Flavobacteriaceae</taxon>
        <taxon>Leeuwenhoekiella</taxon>
    </lineage>
</organism>
<evidence type="ECO:0000313" key="1">
    <source>
        <dbReference type="EMBL" id="RXG15798.1"/>
    </source>
</evidence>
<dbReference type="SUPFAM" id="SSF56954">
    <property type="entry name" value="Outer membrane efflux proteins (OEP)"/>
    <property type="match status" value="1"/>
</dbReference>
<reference evidence="1 2" key="1">
    <citation type="submission" date="2018-07" db="EMBL/GenBank/DDBJ databases">
        <title>Leeuwenhoekiella genomics.</title>
        <authorList>
            <person name="Tahon G."/>
            <person name="Willems A."/>
        </authorList>
    </citation>
    <scope>NUCLEOTIDE SEQUENCE [LARGE SCALE GENOMIC DNA]</scope>
    <source>
        <strain evidence="1 2">LMG 29608</strain>
    </source>
</reference>